<evidence type="ECO:0000256" key="1">
    <source>
        <dbReference type="SAM" id="MobiDB-lite"/>
    </source>
</evidence>
<dbReference type="AlphaFoldDB" id="A0A6C0BYH3"/>
<feature type="region of interest" description="Disordered" evidence="1">
    <location>
        <begin position="1"/>
        <end position="119"/>
    </location>
</feature>
<organism evidence="2">
    <name type="scientific">viral metagenome</name>
    <dbReference type="NCBI Taxonomy" id="1070528"/>
    <lineage>
        <taxon>unclassified sequences</taxon>
        <taxon>metagenomes</taxon>
        <taxon>organismal metagenomes</taxon>
    </lineage>
</organism>
<feature type="compositionally biased region" description="Basic residues" evidence="1">
    <location>
        <begin position="1"/>
        <end position="17"/>
    </location>
</feature>
<proteinExistence type="predicted"/>
<sequence length="119" mass="13831">MSNRKKARRTQRRRARANKPAPSAPPMDMLSPDSQMAMLEQMQRTPVSPGYPQDMRPFAATSPPALAAGSRRRTHGRRARRGSHNRHTHGRRARRGSRNRHTHGRRARRGSRNRRRTRR</sequence>
<name>A0A6C0BYH3_9ZZZZ</name>
<accession>A0A6C0BYH3</accession>
<dbReference type="EMBL" id="MN739289">
    <property type="protein sequence ID" value="QHS97132.1"/>
    <property type="molecule type" value="Genomic_DNA"/>
</dbReference>
<protein>
    <submittedName>
        <fullName evidence="2">Uncharacterized protein</fullName>
    </submittedName>
</protein>
<feature type="compositionally biased region" description="Basic residues" evidence="1">
    <location>
        <begin position="70"/>
        <end position="119"/>
    </location>
</feature>
<reference evidence="2" key="1">
    <citation type="journal article" date="2020" name="Nature">
        <title>Giant virus diversity and host interactions through global metagenomics.</title>
        <authorList>
            <person name="Schulz F."/>
            <person name="Roux S."/>
            <person name="Paez-Espino D."/>
            <person name="Jungbluth S."/>
            <person name="Walsh D.A."/>
            <person name="Denef V.J."/>
            <person name="McMahon K.D."/>
            <person name="Konstantinidis K.T."/>
            <person name="Eloe-Fadrosh E.A."/>
            <person name="Kyrpides N.C."/>
            <person name="Woyke T."/>
        </authorList>
    </citation>
    <scope>NUCLEOTIDE SEQUENCE</scope>
    <source>
        <strain evidence="2">GVMAG-M-3300020166-5</strain>
    </source>
</reference>
<evidence type="ECO:0000313" key="2">
    <source>
        <dbReference type="EMBL" id="QHS97132.1"/>
    </source>
</evidence>